<name>A0A4R1HPT2_PSEEN</name>
<dbReference type="InterPro" id="IPR009057">
    <property type="entry name" value="Homeodomain-like_sf"/>
</dbReference>
<accession>A0A4R1HPT2</accession>
<dbReference type="PROSITE" id="PS50977">
    <property type="entry name" value="HTH_TETR_2"/>
    <property type="match status" value="1"/>
</dbReference>
<organism evidence="4 5">
    <name type="scientific">Pseudonocardia endophytica</name>
    <dbReference type="NCBI Taxonomy" id="401976"/>
    <lineage>
        <taxon>Bacteria</taxon>
        <taxon>Bacillati</taxon>
        <taxon>Actinomycetota</taxon>
        <taxon>Actinomycetes</taxon>
        <taxon>Pseudonocardiales</taxon>
        <taxon>Pseudonocardiaceae</taxon>
        <taxon>Pseudonocardia</taxon>
    </lineage>
</organism>
<feature type="DNA-binding region" description="H-T-H motif" evidence="2">
    <location>
        <begin position="33"/>
        <end position="52"/>
    </location>
</feature>
<reference evidence="4 5" key="1">
    <citation type="submission" date="2019-03" db="EMBL/GenBank/DDBJ databases">
        <title>Sequencing the genomes of 1000 actinobacteria strains.</title>
        <authorList>
            <person name="Klenk H.-P."/>
        </authorList>
    </citation>
    <scope>NUCLEOTIDE SEQUENCE [LARGE SCALE GENOMIC DNA]</scope>
    <source>
        <strain evidence="4 5">DSM 44969</strain>
    </source>
</reference>
<evidence type="ECO:0000256" key="1">
    <source>
        <dbReference type="ARBA" id="ARBA00023125"/>
    </source>
</evidence>
<feature type="domain" description="HTH tetR-type" evidence="3">
    <location>
        <begin position="10"/>
        <end position="70"/>
    </location>
</feature>
<dbReference type="InterPro" id="IPR001647">
    <property type="entry name" value="HTH_TetR"/>
</dbReference>
<gene>
    <name evidence="4" type="ORF">EV378_0351</name>
</gene>
<dbReference type="GO" id="GO:0003700">
    <property type="term" value="F:DNA-binding transcription factor activity"/>
    <property type="evidence" value="ECO:0007669"/>
    <property type="project" value="TreeGrafter"/>
</dbReference>
<proteinExistence type="predicted"/>
<evidence type="ECO:0000259" key="3">
    <source>
        <dbReference type="PROSITE" id="PS50977"/>
    </source>
</evidence>
<dbReference type="Proteomes" id="UP000295560">
    <property type="component" value="Unassembled WGS sequence"/>
</dbReference>
<dbReference type="PANTHER" id="PTHR30055:SF241">
    <property type="entry name" value="TRANSCRIPTIONAL REGULATORY PROTEIN"/>
    <property type="match status" value="1"/>
</dbReference>
<keyword evidence="5" id="KW-1185">Reference proteome</keyword>
<dbReference type="InterPro" id="IPR050109">
    <property type="entry name" value="HTH-type_TetR-like_transc_reg"/>
</dbReference>
<sequence length="213" mass="22996">MSARMTRRRPATVVSLLDAAERLFAEQGVRGTSIAQLCDAAGFTRGAFYSNFATKEEVLYLLYERRHETLVAVVDEGLGALGAVDDPVGEVVRRVMDFGGDAYQQWFLVTSEFTALGARDESAALRLAAARERTRELVARVMAATFDAAGREPVTPLTILAWSVMSWFLGWQAQRLGEPDATRAVQDERAAAALRELLLGASRPAGNGGAACG</sequence>
<dbReference type="OrthoDB" id="7252896at2"/>
<dbReference type="GO" id="GO:0000976">
    <property type="term" value="F:transcription cis-regulatory region binding"/>
    <property type="evidence" value="ECO:0007669"/>
    <property type="project" value="TreeGrafter"/>
</dbReference>
<dbReference type="PRINTS" id="PR00455">
    <property type="entry name" value="HTHTETR"/>
</dbReference>
<dbReference type="Gene3D" id="1.10.357.10">
    <property type="entry name" value="Tetracycline Repressor, domain 2"/>
    <property type="match status" value="1"/>
</dbReference>
<evidence type="ECO:0000256" key="2">
    <source>
        <dbReference type="PROSITE-ProRule" id="PRU00335"/>
    </source>
</evidence>
<dbReference type="AlphaFoldDB" id="A0A4R1HPT2"/>
<evidence type="ECO:0000313" key="4">
    <source>
        <dbReference type="EMBL" id="TCK24577.1"/>
    </source>
</evidence>
<protein>
    <submittedName>
        <fullName evidence="4">TetR family transcriptional regulator</fullName>
    </submittedName>
</protein>
<dbReference type="PANTHER" id="PTHR30055">
    <property type="entry name" value="HTH-TYPE TRANSCRIPTIONAL REGULATOR RUTR"/>
    <property type="match status" value="1"/>
</dbReference>
<keyword evidence="1 2" id="KW-0238">DNA-binding</keyword>
<comment type="caution">
    <text evidence="4">The sequence shown here is derived from an EMBL/GenBank/DDBJ whole genome shotgun (WGS) entry which is preliminary data.</text>
</comment>
<dbReference type="EMBL" id="SMFZ01000001">
    <property type="protein sequence ID" value="TCK24577.1"/>
    <property type="molecule type" value="Genomic_DNA"/>
</dbReference>
<dbReference type="SUPFAM" id="SSF46689">
    <property type="entry name" value="Homeodomain-like"/>
    <property type="match status" value="1"/>
</dbReference>
<dbReference type="Pfam" id="PF00440">
    <property type="entry name" value="TetR_N"/>
    <property type="match status" value="1"/>
</dbReference>
<evidence type="ECO:0000313" key="5">
    <source>
        <dbReference type="Proteomes" id="UP000295560"/>
    </source>
</evidence>